<dbReference type="AlphaFoldDB" id="A0A1U8ANE7"/>
<gene>
    <name evidence="2" type="primary">LOC104602138</name>
</gene>
<evidence type="ECO:0000313" key="2">
    <source>
        <dbReference type="RefSeq" id="XP_010264025.1"/>
    </source>
</evidence>
<dbReference type="Proteomes" id="UP000189703">
    <property type="component" value="Unplaced"/>
</dbReference>
<sequence length="97" mass="8940">MARWGVMLVLVLTVVNTTARNLPNKDAGLNDQKNFISFGGVGGYAGLGGGLPSLGGGIGGVAGVMPIGGGFGGTTPLGGFGGGSGGGAGGGGGLPLP</sequence>
<accession>A0A1U8ANE7</accession>
<dbReference type="PANTHER" id="PTHR34463:SF12">
    <property type="entry name" value="GLYCINE-RICH PROTEIN"/>
    <property type="match status" value="1"/>
</dbReference>
<keyword evidence="1" id="KW-1185">Reference proteome</keyword>
<protein>
    <submittedName>
        <fullName evidence="2">Glycine-rich protein 5-like</fullName>
    </submittedName>
</protein>
<dbReference type="OMA" id="REMPNDK"/>
<name>A0A1U8ANE7_NELNU</name>
<dbReference type="KEGG" id="nnu:104602138"/>
<organism evidence="1 2">
    <name type="scientific">Nelumbo nucifera</name>
    <name type="common">Sacred lotus</name>
    <dbReference type="NCBI Taxonomy" id="4432"/>
    <lineage>
        <taxon>Eukaryota</taxon>
        <taxon>Viridiplantae</taxon>
        <taxon>Streptophyta</taxon>
        <taxon>Embryophyta</taxon>
        <taxon>Tracheophyta</taxon>
        <taxon>Spermatophyta</taxon>
        <taxon>Magnoliopsida</taxon>
        <taxon>Proteales</taxon>
        <taxon>Nelumbonaceae</taxon>
        <taxon>Nelumbo</taxon>
    </lineage>
</organism>
<dbReference type="PANTHER" id="PTHR34463">
    <property type="entry name" value="GLYCINE-RICH PROTEIN"/>
    <property type="match status" value="1"/>
</dbReference>
<dbReference type="eggNOG" id="ENOG502SUPS">
    <property type="taxonomic scope" value="Eukaryota"/>
</dbReference>
<reference evidence="2" key="1">
    <citation type="submission" date="2025-08" db="UniProtKB">
        <authorList>
            <consortium name="RefSeq"/>
        </authorList>
    </citation>
    <scope>IDENTIFICATION</scope>
</reference>
<dbReference type="RefSeq" id="XP_010264025.1">
    <property type="nucleotide sequence ID" value="XM_010265723.2"/>
</dbReference>
<proteinExistence type="predicted"/>
<dbReference type="GeneID" id="104602138"/>
<evidence type="ECO:0000313" key="1">
    <source>
        <dbReference type="Proteomes" id="UP000189703"/>
    </source>
</evidence>